<proteinExistence type="predicted"/>
<dbReference type="AlphaFoldDB" id="A0A453HTX9"/>
<dbReference type="Proteomes" id="UP000015105">
    <property type="component" value="Chromosome 4D"/>
</dbReference>
<keyword evidence="4" id="KW-1185">Reference proteome</keyword>
<dbReference type="Gramene" id="AET4Gv20307700.16">
    <property type="protein sequence ID" value="AET4Gv20307700.16"/>
    <property type="gene ID" value="AET4Gv20307700"/>
</dbReference>
<sequence>GDAVPPPPRQLEVRRFASDRVGELRSLHAAVSARVDGRFQQPRSARRRTTGHLPSKRRRASRGAAAGQAPEEGNPSARQSRRVRRRQELAGNPAEGFSVAGDGARRLRTHLWHAKRFTMARRWGFVLPIGSHGSGRGSRAVLKRLKNGTIVHDASYFIPIQLDGPEDSLLSILGMVICPSPADKAPDLKHLQDKVMQGVCIENAMLRRAGCPHSHVVGPVTYMWRPFSIGSSKLEAKEADLSNSETRFSQGSCSSSQRQLWIWIHPSMLDEGLDAIRIACDKQMQDSGVLVNCCSLEGKIARLEVMGCKAMQSLKSILHPVSNY</sequence>
<dbReference type="EnsemblPlants" id="AET4Gv20307700.16">
    <property type="protein sequence ID" value="AET4Gv20307700.16"/>
    <property type="gene ID" value="AET4Gv20307700"/>
</dbReference>
<reference evidence="4" key="1">
    <citation type="journal article" date="2014" name="Science">
        <title>Ancient hybridizations among the ancestral genomes of bread wheat.</title>
        <authorList>
            <consortium name="International Wheat Genome Sequencing Consortium,"/>
            <person name="Marcussen T."/>
            <person name="Sandve S.R."/>
            <person name="Heier L."/>
            <person name="Spannagl M."/>
            <person name="Pfeifer M."/>
            <person name="Jakobsen K.S."/>
            <person name="Wulff B.B."/>
            <person name="Steuernagel B."/>
            <person name="Mayer K.F."/>
            <person name="Olsen O.A."/>
        </authorList>
    </citation>
    <scope>NUCLEOTIDE SEQUENCE [LARGE SCALE GENOMIC DNA]</scope>
    <source>
        <strain evidence="4">cv. AL8/78</strain>
    </source>
</reference>
<dbReference type="GO" id="GO:0001682">
    <property type="term" value="P:tRNA 5'-leader removal"/>
    <property type="evidence" value="ECO:0007669"/>
    <property type="project" value="InterPro"/>
</dbReference>
<dbReference type="InterPro" id="IPR009723">
    <property type="entry name" value="Pop1_N"/>
</dbReference>
<accession>A0A453HTX9</accession>
<feature type="domain" description="Pop1 N-terminal" evidence="2">
    <location>
        <begin position="107"/>
        <end position="164"/>
    </location>
</feature>
<feature type="compositionally biased region" description="Basic residues" evidence="1">
    <location>
        <begin position="44"/>
        <end position="61"/>
    </location>
</feature>
<feature type="region of interest" description="Disordered" evidence="1">
    <location>
        <begin position="29"/>
        <end position="100"/>
    </location>
</feature>
<reference evidence="3" key="3">
    <citation type="journal article" date="2017" name="Nature">
        <title>Genome sequence of the progenitor of the wheat D genome Aegilops tauschii.</title>
        <authorList>
            <person name="Luo M.C."/>
            <person name="Gu Y.Q."/>
            <person name="Puiu D."/>
            <person name="Wang H."/>
            <person name="Twardziok S.O."/>
            <person name="Deal K.R."/>
            <person name="Huo N."/>
            <person name="Zhu T."/>
            <person name="Wang L."/>
            <person name="Wang Y."/>
            <person name="McGuire P.E."/>
            <person name="Liu S."/>
            <person name="Long H."/>
            <person name="Ramasamy R.K."/>
            <person name="Rodriguez J.C."/>
            <person name="Van S.L."/>
            <person name="Yuan L."/>
            <person name="Wang Z."/>
            <person name="Xia Z."/>
            <person name="Xiao L."/>
            <person name="Anderson O.D."/>
            <person name="Ouyang S."/>
            <person name="Liang Y."/>
            <person name="Zimin A.V."/>
            <person name="Pertea G."/>
            <person name="Qi P."/>
            <person name="Bennetzen J.L."/>
            <person name="Dai X."/>
            <person name="Dawson M.W."/>
            <person name="Muller H.G."/>
            <person name="Kugler K."/>
            <person name="Rivarola-Duarte L."/>
            <person name="Spannagl M."/>
            <person name="Mayer K.F.X."/>
            <person name="Lu F.H."/>
            <person name="Bevan M.W."/>
            <person name="Leroy P."/>
            <person name="Li P."/>
            <person name="You F.M."/>
            <person name="Sun Q."/>
            <person name="Liu Z."/>
            <person name="Lyons E."/>
            <person name="Wicker T."/>
            <person name="Salzberg S.L."/>
            <person name="Devos K.M."/>
            <person name="Dvorak J."/>
        </authorList>
    </citation>
    <scope>NUCLEOTIDE SEQUENCE [LARGE SCALE GENOMIC DNA]</scope>
    <source>
        <strain evidence="3">cv. AL8/78</strain>
    </source>
</reference>
<reference evidence="3" key="4">
    <citation type="submission" date="2019-03" db="UniProtKB">
        <authorList>
            <consortium name="EnsemblPlants"/>
        </authorList>
    </citation>
    <scope>IDENTIFICATION</scope>
</reference>
<dbReference type="GO" id="GO:0005655">
    <property type="term" value="C:nucleolar ribonuclease P complex"/>
    <property type="evidence" value="ECO:0007669"/>
    <property type="project" value="InterPro"/>
</dbReference>
<evidence type="ECO:0000313" key="3">
    <source>
        <dbReference type="EnsemblPlants" id="AET4Gv20307700.16"/>
    </source>
</evidence>
<reference evidence="4" key="2">
    <citation type="journal article" date="2017" name="Nat. Plants">
        <title>The Aegilops tauschii genome reveals multiple impacts of transposons.</title>
        <authorList>
            <person name="Zhao G."/>
            <person name="Zou C."/>
            <person name="Li K."/>
            <person name="Wang K."/>
            <person name="Li T."/>
            <person name="Gao L."/>
            <person name="Zhang X."/>
            <person name="Wang H."/>
            <person name="Yang Z."/>
            <person name="Liu X."/>
            <person name="Jiang W."/>
            <person name="Mao L."/>
            <person name="Kong X."/>
            <person name="Jiao Y."/>
            <person name="Jia J."/>
        </authorList>
    </citation>
    <scope>NUCLEOTIDE SEQUENCE [LARGE SCALE GENOMIC DNA]</scope>
    <source>
        <strain evidence="4">cv. AL8/78</strain>
    </source>
</reference>
<dbReference type="Pfam" id="PF06978">
    <property type="entry name" value="POP1_N"/>
    <property type="match status" value="1"/>
</dbReference>
<reference evidence="3" key="5">
    <citation type="journal article" date="2021" name="G3 (Bethesda)">
        <title>Aegilops tauschii genome assembly Aet v5.0 features greater sequence contiguity and improved annotation.</title>
        <authorList>
            <person name="Wang L."/>
            <person name="Zhu T."/>
            <person name="Rodriguez J.C."/>
            <person name="Deal K.R."/>
            <person name="Dubcovsky J."/>
            <person name="McGuire P.E."/>
            <person name="Lux T."/>
            <person name="Spannagl M."/>
            <person name="Mayer K.F.X."/>
            <person name="Baldrich P."/>
            <person name="Meyers B.C."/>
            <person name="Huo N."/>
            <person name="Gu Y.Q."/>
            <person name="Zhou H."/>
            <person name="Devos K.M."/>
            <person name="Bennetzen J.L."/>
            <person name="Unver T."/>
            <person name="Budak H."/>
            <person name="Gulick P.J."/>
            <person name="Galiba G."/>
            <person name="Kalapos B."/>
            <person name="Nelson D.R."/>
            <person name="Li P."/>
            <person name="You F.M."/>
            <person name="Luo M.C."/>
            <person name="Dvorak J."/>
        </authorList>
    </citation>
    <scope>NUCLEOTIDE SEQUENCE [LARGE SCALE GENOMIC DNA]</scope>
    <source>
        <strain evidence="3">cv. AL8/78</strain>
    </source>
</reference>
<name>A0A453HTX9_AEGTS</name>
<evidence type="ECO:0000313" key="4">
    <source>
        <dbReference type="Proteomes" id="UP000015105"/>
    </source>
</evidence>
<evidence type="ECO:0000256" key="1">
    <source>
        <dbReference type="SAM" id="MobiDB-lite"/>
    </source>
</evidence>
<dbReference type="GO" id="GO:0000172">
    <property type="term" value="C:ribonuclease MRP complex"/>
    <property type="evidence" value="ECO:0007669"/>
    <property type="project" value="InterPro"/>
</dbReference>
<protein>
    <recommendedName>
        <fullName evidence="2">Pop1 N-terminal domain-containing protein</fullName>
    </recommendedName>
</protein>
<dbReference type="InterPro" id="IPR039182">
    <property type="entry name" value="Pop1"/>
</dbReference>
<evidence type="ECO:0000259" key="2">
    <source>
        <dbReference type="Pfam" id="PF06978"/>
    </source>
</evidence>
<organism evidence="3 4">
    <name type="scientific">Aegilops tauschii subsp. strangulata</name>
    <name type="common">Goatgrass</name>
    <dbReference type="NCBI Taxonomy" id="200361"/>
    <lineage>
        <taxon>Eukaryota</taxon>
        <taxon>Viridiplantae</taxon>
        <taxon>Streptophyta</taxon>
        <taxon>Embryophyta</taxon>
        <taxon>Tracheophyta</taxon>
        <taxon>Spermatophyta</taxon>
        <taxon>Magnoliopsida</taxon>
        <taxon>Liliopsida</taxon>
        <taxon>Poales</taxon>
        <taxon>Poaceae</taxon>
        <taxon>BOP clade</taxon>
        <taxon>Pooideae</taxon>
        <taxon>Triticodae</taxon>
        <taxon>Triticeae</taxon>
        <taxon>Triticinae</taxon>
        <taxon>Aegilops</taxon>
    </lineage>
</organism>
<dbReference type="PANTHER" id="PTHR22731">
    <property type="entry name" value="RIBONUCLEASES P/MRP PROTEIN SUBUNIT POP1"/>
    <property type="match status" value="1"/>
</dbReference>
<dbReference type="PANTHER" id="PTHR22731:SF3">
    <property type="entry name" value="RIBONUCLEASES P_MRP PROTEIN SUBUNIT POP1"/>
    <property type="match status" value="1"/>
</dbReference>